<sequence>MVDILVVSHSENLAKSAIELLSEMKTEDFQLTYCGGIFDQNQKVFGSDPTLIAEKIEKTYHKNDLLIICDLGSSYMNSEMALSFLPSEIEEHTLIHHGPFFESLLIAIVNNQEHFTAQQLSELISLETKQMY</sequence>
<dbReference type="GO" id="GO:0047324">
    <property type="term" value="F:phosphoenolpyruvate-glycerone phosphotransferase activity"/>
    <property type="evidence" value="ECO:0007669"/>
    <property type="project" value="InterPro"/>
</dbReference>
<evidence type="ECO:0000313" key="3">
    <source>
        <dbReference type="EMBL" id="AVP49263.1"/>
    </source>
</evidence>
<proteinExistence type="predicted"/>
<gene>
    <name evidence="3" type="ORF">C5T88_01550</name>
</gene>
<dbReference type="GO" id="GO:0009401">
    <property type="term" value="P:phosphoenolpyruvate-dependent sugar phosphotransferase system"/>
    <property type="evidence" value="ECO:0007669"/>
    <property type="project" value="InterPro"/>
</dbReference>
<evidence type="ECO:0000259" key="2">
    <source>
        <dbReference type="PROSITE" id="PS51096"/>
    </source>
</evidence>
<protein>
    <submittedName>
        <fullName evidence="3">Dihydroxyacetone kinase</fullName>
    </submittedName>
</protein>
<keyword evidence="1" id="KW-0808">Transferase</keyword>
<dbReference type="GO" id="GO:0019563">
    <property type="term" value="P:glycerol catabolic process"/>
    <property type="evidence" value="ECO:0007669"/>
    <property type="project" value="InterPro"/>
</dbReference>
<organism evidence="3 4">
    <name type="scientific">Williamsoniiplasma luminosum</name>
    <dbReference type="NCBI Taxonomy" id="214888"/>
    <lineage>
        <taxon>Bacteria</taxon>
        <taxon>Bacillati</taxon>
        <taxon>Mycoplasmatota</taxon>
        <taxon>Mollicutes</taxon>
        <taxon>Entomoplasmatales</taxon>
        <taxon>Williamsoniiplasma</taxon>
    </lineage>
</organism>
<name>A0A2S0NJR9_9MOLU</name>
<reference evidence="4" key="1">
    <citation type="submission" date="2018-02" db="EMBL/GenBank/DDBJ databases">
        <title>Firefly genomes illuminate parallel origins of bioluminescence in beetles.</title>
        <authorList>
            <person name="Fallon T.R."/>
            <person name="Lower S.E.S."/>
            <person name="Behringer M."/>
            <person name="Weng J.-K."/>
        </authorList>
    </citation>
    <scope>NUCLEOTIDE SEQUENCE [LARGE SCALE GENOMIC DNA]</scope>
</reference>
<dbReference type="Proteomes" id="UP000239250">
    <property type="component" value="Chromosome"/>
</dbReference>
<dbReference type="RefSeq" id="WP_303662593.1">
    <property type="nucleotide sequence ID" value="NZ_CP027019.1"/>
</dbReference>
<dbReference type="PANTHER" id="PTHR38594">
    <property type="entry name" value="PEP-DEPENDENT DIHYDROXYACETONE KINASE, PHOSPHORYL DONOR SUBUNIT DHAM"/>
    <property type="match status" value="1"/>
</dbReference>
<dbReference type="Pfam" id="PF03610">
    <property type="entry name" value="EIIA-man"/>
    <property type="match status" value="1"/>
</dbReference>
<dbReference type="PANTHER" id="PTHR38594:SF1">
    <property type="entry name" value="PEP-DEPENDENT DIHYDROXYACETONE KINASE, PHOSPHORYL DONOR SUBUNIT DHAM"/>
    <property type="match status" value="1"/>
</dbReference>
<keyword evidence="3" id="KW-0418">Kinase</keyword>
<dbReference type="SUPFAM" id="SSF53062">
    <property type="entry name" value="PTS system fructose IIA component-like"/>
    <property type="match status" value="1"/>
</dbReference>
<dbReference type="InterPro" id="IPR039643">
    <property type="entry name" value="DhaM"/>
</dbReference>
<feature type="domain" description="PTS EIIA type-4" evidence="2">
    <location>
        <begin position="1"/>
        <end position="132"/>
    </location>
</feature>
<evidence type="ECO:0000313" key="4">
    <source>
        <dbReference type="Proteomes" id="UP000239250"/>
    </source>
</evidence>
<dbReference type="GO" id="GO:0016020">
    <property type="term" value="C:membrane"/>
    <property type="evidence" value="ECO:0007669"/>
    <property type="project" value="InterPro"/>
</dbReference>
<dbReference type="InterPro" id="IPR036662">
    <property type="entry name" value="PTS_EIIA_man-typ_sf"/>
</dbReference>
<dbReference type="AlphaFoldDB" id="A0A2S0NJR9"/>
<accession>A0A2S0NJR9</accession>
<dbReference type="EMBL" id="CP027019">
    <property type="protein sequence ID" value="AVP49263.1"/>
    <property type="molecule type" value="Genomic_DNA"/>
</dbReference>
<dbReference type="PROSITE" id="PS51096">
    <property type="entry name" value="PTS_EIIA_TYPE_4"/>
    <property type="match status" value="1"/>
</dbReference>
<dbReference type="Gene3D" id="3.40.50.510">
    <property type="entry name" value="Phosphotransferase system, mannose-type IIA component"/>
    <property type="match status" value="1"/>
</dbReference>
<dbReference type="InterPro" id="IPR004701">
    <property type="entry name" value="PTS_EIIA_man-typ"/>
</dbReference>
<evidence type="ECO:0000256" key="1">
    <source>
        <dbReference type="ARBA" id="ARBA00022679"/>
    </source>
</evidence>